<protein>
    <submittedName>
        <fullName evidence="3">Uncharacterized protein</fullName>
    </submittedName>
</protein>
<proteinExistence type="predicted"/>
<keyword evidence="2" id="KW-0472">Membrane</keyword>
<keyword evidence="2" id="KW-0812">Transmembrane</keyword>
<feature type="region of interest" description="Disordered" evidence="1">
    <location>
        <begin position="93"/>
        <end position="114"/>
    </location>
</feature>
<accession>A0ABP0DE90</accession>
<evidence type="ECO:0000256" key="1">
    <source>
        <dbReference type="SAM" id="MobiDB-lite"/>
    </source>
</evidence>
<sequence length="169" mass="19653">MQTRLYRAIMTPIIFVSFIFSLAWVEFRYSMLRSHYHVKPLPDHKTDGSDRKDTDNTSVNGNKRLPTCYHRHMPKWLHSIIYRRQPCQYVPVEEDDSQHAEATSVPSTRSADNGTYYHSMQRKLLKMESEEAFRIRTTVLGVVIVAALGSAWVSVAAMRWLASYIWVSL</sequence>
<keyword evidence="4" id="KW-1185">Reference proteome</keyword>
<feature type="compositionally biased region" description="Polar residues" evidence="1">
    <location>
        <begin position="100"/>
        <end position="114"/>
    </location>
</feature>
<feature type="region of interest" description="Disordered" evidence="1">
    <location>
        <begin position="40"/>
        <end position="64"/>
    </location>
</feature>
<dbReference type="EMBL" id="CAWUOM010000026">
    <property type="protein sequence ID" value="CAK7266540.1"/>
    <property type="molecule type" value="Genomic_DNA"/>
</dbReference>
<keyword evidence="2" id="KW-1133">Transmembrane helix</keyword>
<feature type="transmembrane region" description="Helical" evidence="2">
    <location>
        <begin position="139"/>
        <end position="162"/>
    </location>
</feature>
<feature type="transmembrane region" description="Helical" evidence="2">
    <location>
        <begin position="6"/>
        <end position="25"/>
    </location>
</feature>
<evidence type="ECO:0000313" key="4">
    <source>
        <dbReference type="Proteomes" id="UP001642501"/>
    </source>
</evidence>
<comment type="caution">
    <text evidence="3">The sequence shown here is derived from an EMBL/GenBank/DDBJ whole genome shotgun (WGS) entry which is preliminary data.</text>
</comment>
<gene>
    <name evidence="3" type="ORF">SEPCBS57363_002140</name>
</gene>
<organism evidence="3 4">
    <name type="scientific">Sporothrix epigloea</name>
    <dbReference type="NCBI Taxonomy" id="1892477"/>
    <lineage>
        <taxon>Eukaryota</taxon>
        <taxon>Fungi</taxon>
        <taxon>Dikarya</taxon>
        <taxon>Ascomycota</taxon>
        <taxon>Pezizomycotina</taxon>
        <taxon>Sordariomycetes</taxon>
        <taxon>Sordariomycetidae</taxon>
        <taxon>Ophiostomatales</taxon>
        <taxon>Ophiostomataceae</taxon>
        <taxon>Sporothrix</taxon>
    </lineage>
</organism>
<evidence type="ECO:0000256" key="2">
    <source>
        <dbReference type="SAM" id="Phobius"/>
    </source>
</evidence>
<name>A0ABP0DE90_9PEZI</name>
<dbReference type="Proteomes" id="UP001642501">
    <property type="component" value="Unassembled WGS sequence"/>
</dbReference>
<feature type="compositionally biased region" description="Basic and acidic residues" evidence="1">
    <location>
        <begin position="40"/>
        <end position="55"/>
    </location>
</feature>
<evidence type="ECO:0000313" key="3">
    <source>
        <dbReference type="EMBL" id="CAK7266540.1"/>
    </source>
</evidence>
<reference evidence="3 4" key="1">
    <citation type="submission" date="2024-01" db="EMBL/GenBank/DDBJ databases">
        <authorList>
            <person name="Allen C."/>
            <person name="Tagirdzhanova G."/>
        </authorList>
    </citation>
    <scope>NUCLEOTIDE SEQUENCE [LARGE SCALE GENOMIC DNA]</scope>
    <source>
        <strain evidence="3 4">CBS 573.63</strain>
    </source>
</reference>